<comment type="caution">
    <text evidence="2">The sequence shown here is derived from an EMBL/GenBank/DDBJ whole genome shotgun (WGS) entry which is preliminary data.</text>
</comment>
<dbReference type="STRING" id="49547.MBCUR_04520"/>
<reference evidence="2 3" key="1">
    <citation type="submission" date="2016-04" db="EMBL/GenBank/DDBJ databases">
        <title>Genome sequence of Methanobrevibacter curvatus DSM 11111.</title>
        <authorList>
            <person name="Poehlein A."/>
            <person name="Seedorf H."/>
            <person name="Daniel R."/>
        </authorList>
    </citation>
    <scope>NUCLEOTIDE SEQUENCE [LARGE SCALE GENOMIC DNA]</scope>
    <source>
        <strain evidence="2 3">DSM 11111</strain>
    </source>
</reference>
<dbReference type="EMBL" id="LWMV01000083">
    <property type="protein sequence ID" value="KZX14560.1"/>
    <property type="molecule type" value="Genomic_DNA"/>
</dbReference>
<evidence type="ECO:0000313" key="3">
    <source>
        <dbReference type="Proteomes" id="UP000077245"/>
    </source>
</evidence>
<gene>
    <name evidence="2" type="ORF">MBCUR_04520</name>
</gene>
<organism evidence="2 3">
    <name type="scientific">Methanobrevibacter curvatus</name>
    <dbReference type="NCBI Taxonomy" id="49547"/>
    <lineage>
        <taxon>Archaea</taxon>
        <taxon>Methanobacteriati</taxon>
        <taxon>Methanobacteriota</taxon>
        <taxon>Methanomada group</taxon>
        <taxon>Methanobacteria</taxon>
        <taxon>Methanobacteriales</taxon>
        <taxon>Methanobacteriaceae</taxon>
        <taxon>Methanobrevibacter</taxon>
    </lineage>
</organism>
<dbReference type="AlphaFoldDB" id="A0A166CIY3"/>
<evidence type="ECO:0000256" key="1">
    <source>
        <dbReference type="SAM" id="Phobius"/>
    </source>
</evidence>
<name>A0A166CIY3_9EURY</name>
<dbReference type="Proteomes" id="UP000077245">
    <property type="component" value="Unassembled WGS sequence"/>
</dbReference>
<keyword evidence="3" id="KW-1185">Reference proteome</keyword>
<sequence length="75" mass="9050">MVQILVVLIIFLITDIPTVFYYLSPGISLIILYIYKKNKKFKIEKIKNFKFHENLIVISTFFLFFVVNLLFSWRN</sequence>
<keyword evidence="1" id="KW-1133">Transmembrane helix</keyword>
<proteinExistence type="predicted"/>
<accession>A0A166CIY3</accession>
<dbReference type="PATRIC" id="fig|49547.3.peg.471"/>
<keyword evidence="1" id="KW-0472">Membrane</keyword>
<keyword evidence="1" id="KW-0812">Transmembrane</keyword>
<protein>
    <submittedName>
        <fullName evidence="2">Uncharacterized protein</fullName>
    </submittedName>
</protein>
<feature type="transmembrane region" description="Helical" evidence="1">
    <location>
        <begin position="55"/>
        <end position="73"/>
    </location>
</feature>
<evidence type="ECO:0000313" key="2">
    <source>
        <dbReference type="EMBL" id="KZX14560.1"/>
    </source>
</evidence>
<feature type="transmembrane region" description="Helical" evidence="1">
    <location>
        <begin position="6"/>
        <end position="35"/>
    </location>
</feature>